<organism evidence="1 2">
    <name type="scientific">Rhizobium loti</name>
    <name type="common">Mesorhizobium loti</name>
    <dbReference type="NCBI Taxonomy" id="381"/>
    <lineage>
        <taxon>Bacteria</taxon>
        <taxon>Pseudomonadati</taxon>
        <taxon>Pseudomonadota</taxon>
        <taxon>Alphaproteobacteria</taxon>
        <taxon>Hyphomicrobiales</taxon>
        <taxon>Phyllobacteriaceae</taxon>
        <taxon>Mesorhizobium</taxon>
    </lineage>
</organism>
<dbReference type="AlphaFoldDB" id="A0A124GFM9"/>
<evidence type="ECO:0000313" key="1">
    <source>
        <dbReference type="EMBL" id="KUM24127.1"/>
    </source>
</evidence>
<gene>
    <name evidence="1" type="ORF">AU467_06770</name>
</gene>
<evidence type="ECO:0000313" key="2">
    <source>
        <dbReference type="Proteomes" id="UP000053176"/>
    </source>
</evidence>
<sequence>MAKKRLRGEAIASRNQPEFRLLALDDAQHAPCLAAIDCEPPPHQRARFPGHAKIEDTVRYLGVDVEDVLTLAEGTKI</sequence>
<dbReference type="OrthoDB" id="5297095at2"/>
<name>A0A124GFM9_RHILI</name>
<comment type="caution">
    <text evidence="1">The sequence shown here is derived from an EMBL/GenBank/DDBJ whole genome shotgun (WGS) entry which is preliminary data.</text>
</comment>
<reference evidence="1 2" key="1">
    <citation type="submission" date="2015-12" db="EMBL/GenBank/DDBJ databases">
        <title>Draft genome sequence of Mesorhizobium sp. UFLA 01-765, a multitolerant efficient symbiont and plant-growth promoting strain isolated from Zn-mining soil using Leucaena leucocephala as a trap plant.</title>
        <authorList>
            <person name="Rangel W.M."/>
            <person name="Thijs S."/>
            <person name="Longatti S.M."/>
            <person name="Moreira F.M."/>
            <person name="Weyens N."/>
            <person name="Vangronsveld J."/>
            <person name="Van Hamme J.D."/>
            <person name="Bottos E.M."/>
            <person name="Rineau F."/>
        </authorList>
    </citation>
    <scope>NUCLEOTIDE SEQUENCE [LARGE SCALE GENOMIC DNA]</scope>
    <source>
        <strain evidence="1 2">UFLA 01-765</strain>
    </source>
</reference>
<protein>
    <submittedName>
        <fullName evidence="1">Uncharacterized protein</fullName>
    </submittedName>
</protein>
<proteinExistence type="predicted"/>
<dbReference type="EMBL" id="LPWA01000142">
    <property type="protein sequence ID" value="KUM24127.1"/>
    <property type="molecule type" value="Genomic_DNA"/>
</dbReference>
<dbReference type="Proteomes" id="UP000053176">
    <property type="component" value="Unassembled WGS sequence"/>
</dbReference>
<accession>A0A124GFM9</accession>